<evidence type="ECO:0000313" key="2">
    <source>
        <dbReference type="Proteomes" id="UP000235025"/>
    </source>
</evidence>
<dbReference type="EMBL" id="NMQA01000310">
    <property type="protein sequence ID" value="PLZ95420.1"/>
    <property type="molecule type" value="Genomic_DNA"/>
</dbReference>
<evidence type="ECO:0000313" key="1">
    <source>
        <dbReference type="EMBL" id="PLZ95420.1"/>
    </source>
</evidence>
<gene>
    <name evidence="1" type="ORF">CEN50_22450</name>
</gene>
<name>A0A2N6KAT8_9CYAN</name>
<comment type="caution">
    <text evidence="1">The sequence shown here is derived from an EMBL/GenBank/DDBJ whole genome shotgun (WGS) entry which is preliminary data.</text>
</comment>
<organism evidence="1 2">
    <name type="scientific">Fischerella thermalis CCMEE 5268</name>
    <dbReference type="NCBI Taxonomy" id="2019662"/>
    <lineage>
        <taxon>Bacteria</taxon>
        <taxon>Bacillati</taxon>
        <taxon>Cyanobacteriota</taxon>
        <taxon>Cyanophyceae</taxon>
        <taxon>Nostocales</taxon>
        <taxon>Hapalosiphonaceae</taxon>
        <taxon>Fischerella</taxon>
    </lineage>
</organism>
<dbReference type="AlphaFoldDB" id="A0A2N6KAT8"/>
<proteinExistence type="predicted"/>
<sequence length="126" mass="14467">MYSPARKSAINNIKSRISVYGNTIKILLFCWRKNKIAITTASLMLECSKLNSDLFLLDIKSVIPILDFRFCEKFVDARRLPVRVRRFPPYSNEKPLRGYASTKQRPGGNLKAFQDGLKVLIAKLFL</sequence>
<dbReference type="Proteomes" id="UP000235025">
    <property type="component" value="Unassembled WGS sequence"/>
</dbReference>
<reference evidence="1 2" key="1">
    <citation type="submission" date="2017-07" db="EMBL/GenBank/DDBJ databases">
        <title>Genomes of Fischerella (Mastigocladus) sp. strains.</title>
        <authorList>
            <person name="Miller S.R."/>
        </authorList>
    </citation>
    <scope>NUCLEOTIDE SEQUENCE [LARGE SCALE GENOMIC DNA]</scope>
    <source>
        <strain evidence="1 2">CCMEE 5268</strain>
    </source>
</reference>
<protein>
    <submittedName>
        <fullName evidence="1">Uncharacterized protein</fullName>
    </submittedName>
</protein>
<accession>A0A2N6KAT8</accession>